<name>A0A3N4PK96_9BACT</name>
<dbReference type="Gene3D" id="3.30.720.100">
    <property type="match status" value="1"/>
</dbReference>
<organism evidence="2 3">
    <name type="scientific">Chitinophaga lutea</name>
    <dbReference type="NCBI Taxonomy" id="2488634"/>
    <lineage>
        <taxon>Bacteria</taxon>
        <taxon>Pseudomonadati</taxon>
        <taxon>Bacteroidota</taxon>
        <taxon>Chitinophagia</taxon>
        <taxon>Chitinophagales</taxon>
        <taxon>Chitinophagaceae</taxon>
        <taxon>Chitinophaga</taxon>
    </lineage>
</organism>
<dbReference type="PIRSF" id="PIRSF021700">
    <property type="entry name" value="3_dmu_93_MTrfase"/>
    <property type="match status" value="1"/>
</dbReference>
<dbReference type="SUPFAM" id="SSF54593">
    <property type="entry name" value="Glyoxalase/Bleomycin resistance protein/Dihydroxybiphenyl dioxygenase"/>
    <property type="match status" value="1"/>
</dbReference>
<sequence>MQKTITFLMFSGPQFGKAEEAMRLYVSLFPNSAIDHVDYYKAGEPGGTEGTVKHARFTLAGQAYMAIDSGWDHQFNFTPSVSIYVNCESETELDTLYAKLSADGSVLMAPGDYGFSKKFTWMADRFGVSWQLNLA</sequence>
<dbReference type="InterPro" id="IPR028973">
    <property type="entry name" value="PhnB-like"/>
</dbReference>
<evidence type="ECO:0000259" key="1">
    <source>
        <dbReference type="Pfam" id="PF06983"/>
    </source>
</evidence>
<dbReference type="RefSeq" id="WP_123846948.1">
    <property type="nucleotide sequence ID" value="NZ_RPDH01000002.1"/>
</dbReference>
<dbReference type="InterPro" id="IPR029068">
    <property type="entry name" value="Glyas_Bleomycin-R_OHBP_Dase"/>
</dbReference>
<protein>
    <submittedName>
        <fullName evidence="2">VOC family protein</fullName>
    </submittedName>
</protein>
<evidence type="ECO:0000313" key="3">
    <source>
        <dbReference type="Proteomes" id="UP000278351"/>
    </source>
</evidence>
<proteinExistence type="predicted"/>
<dbReference type="OrthoDB" id="9806473at2"/>
<dbReference type="Pfam" id="PF06983">
    <property type="entry name" value="3-dmu-9_3-mt"/>
    <property type="match status" value="1"/>
</dbReference>
<reference evidence="2 3" key="1">
    <citation type="submission" date="2018-11" db="EMBL/GenBank/DDBJ databases">
        <title>Chitinophaga lutea sp.nov., isolate from arsenic contaminated soil.</title>
        <authorList>
            <person name="Zong Y."/>
        </authorList>
    </citation>
    <scope>NUCLEOTIDE SEQUENCE [LARGE SCALE GENOMIC DNA]</scope>
    <source>
        <strain evidence="2 3">ZY74</strain>
    </source>
</reference>
<keyword evidence="3" id="KW-1185">Reference proteome</keyword>
<dbReference type="AlphaFoldDB" id="A0A3N4PK96"/>
<comment type="caution">
    <text evidence="2">The sequence shown here is derived from an EMBL/GenBank/DDBJ whole genome shotgun (WGS) entry which is preliminary data.</text>
</comment>
<dbReference type="PANTHER" id="PTHR33990">
    <property type="entry name" value="PROTEIN YJDN-RELATED"/>
    <property type="match status" value="1"/>
</dbReference>
<dbReference type="EMBL" id="RPDH01000002">
    <property type="protein sequence ID" value="RPE07948.1"/>
    <property type="molecule type" value="Genomic_DNA"/>
</dbReference>
<dbReference type="CDD" id="cd06588">
    <property type="entry name" value="PhnB_like"/>
    <property type="match status" value="1"/>
</dbReference>
<dbReference type="Proteomes" id="UP000278351">
    <property type="component" value="Unassembled WGS sequence"/>
</dbReference>
<dbReference type="PANTHER" id="PTHR33990:SF4">
    <property type="entry name" value="PHNB-LIKE DOMAIN-CONTAINING PROTEIN"/>
    <property type="match status" value="1"/>
</dbReference>
<dbReference type="InterPro" id="IPR009725">
    <property type="entry name" value="3_dmu_93_MTrfase"/>
</dbReference>
<feature type="domain" description="PhnB-like" evidence="1">
    <location>
        <begin position="2"/>
        <end position="132"/>
    </location>
</feature>
<gene>
    <name evidence="2" type="ORF">EGT74_12795</name>
</gene>
<dbReference type="Gene3D" id="3.30.720.110">
    <property type="match status" value="1"/>
</dbReference>
<evidence type="ECO:0000313" key="2">
    <source>
        <dbReference type="EMBL" id="RPE07948.1"/>
    </source>
</evidence>
<accession>A0A3N4PK96</accession>